<dbReference type="InterPro" id="IPR016186">
    <property type="entry name" value="C-type_lectin-like/link_sf"/>
</dbReference>
<reference evidence="3" key="1">
    <citation type="journal article" date="2021" name="Genome Biol. Evol.">
        <title>A High-Quality Reference Genome for a Parasitic Bivalve with Doubly Uniparental Inheritance (Bivalvia: Unionida).</title>
        <authorList>
            <person name="Smith C.H."/>
        </authorList>
    </citation>
    <scope>NUCLEOTIDE SEQUENCE</scope>
    <source>
        <strain evidence="3">CHS0354</strain>
    </source>
</reference>
<dbReference type="InterPro" id="IPR001304">
    <property type="entry name" value="C-type_lectin-like"/>
</dbReference>
<reference evidence="3" key="2">
    <citation type="journal article" date="2021" name="Genome Biol. Evol.">
        <title>Developing a high-quality reference genome for a parasitic bivalve with doubly uniparental inheritance (Bivalvia: Unionida).</title>
        <authorList>
            <person name="Smith C.H."/>
        </authorList>
    </citation>
    <scope>NUCLEOTIDE SEQUENCE</scope>
    <source>
        <strain evidence="3">CHS0354</strain>
        <tissue evidence="3">Mantle</tissue>
    </source>
</reference>
<protein>
    <recommendedName>
        <fullName evidence="2">C-type lectin domain-containing protein</fullName>
    </recommendedName>
</protein>
<sequence>MRMIIAFSLLFLLHQLTTWDAYAALQGSTGRSVSLFLGDSVCQRSIQENITNVTKKACAEKADEQYTYMLTKLETLEKKVSDISLALSIKQGSVIGQCLPGYTYYQQDKFCYKFHLECRSWLQAREICQEEGGDLISLREGNINFFSNLARLKSNKADCNSVWVGTTDSTREGQWFWLNGVEIGSVFWAPGQPDNCNSKNCGNLAELNDFKMNDDDCNRKLHFICQKA</sequence>
<dbReference type="InterPro" id="IPR016187">
    <property type="entry name" value="CTDL_fold"/>
</dbReference>
<dbReference type="Gene3D" id="3.10.100.10">
    <property type="entry name" value="Mannose-Binding Protein A, subunit A"/>
    <property type="match status" value="1"/>
</dbReference>
<comment type="caution">
    <text evidence="3">The sequence shown here is derived from an EMBL/GenBank/DDBJ whole genome shotgun (WGS) entry which is preliminary data.</text>
</comment>
<name>A0AAE0SFG8_9BIVA</name>
<evidence type="ECO:0000313" key="3">
    <source>
        <dbReference type="EMBL" id="KAK3590350.1"/>
    </source>
</evidence>
<dbReference type="PANTHER" id="PTHR22801:SF63">
    <property type="entry name" value="C-TYPE LECTIN DOMAIN-CONTAINING PROTEIN"/>
    <property type="match status" value="1"/>
</dbReference>
<evidence type="ECO:0000256" key="1">
    <source>
        <dbReference type="SAM" id="SignalP"/>
    </source>
</evidence>
<dbReference type="Proteomes" id="UP001195483">
    <property type="component" value="Unassembled WGS sequence"/>
</dbReference>
<dbReference type="SMART" id="SM00034">
    <property type="entry name" value="CLECT"/>
    <property type="match status" value="1"/>
</dbReference>
<keyword evidence="4" id="KW-1185">Reference proteome</keyword>
<feature type="signal peptide" evidence="1">
    <location>
        <begin position="1"/>
        <end position="18"/>
    </location>
</feature>
<dbReference type="PROSITE" id="PS50041">
    <property type="entry name" value="C_TYPE_LECTIN_2"/>
    <property type="match status" value="1"/>
</dbReference>
<dbReference type="EMBL" id="JAEAOA010001773">
    <property type="protein sequence ID" value="KAK3590350.1"/>
    <property type="molecule type" value="Genomic_DNA"/>
</dbReference>
<dbReference type="InterPro" id="IPR050801">
    <property type="entry name" value="Ca-Dep_Lectins_ImmuneDev"/>
</dbReference>
<keyword evidence="1" id="KW-0732">Signal</keyword>
<feature type="domain" description="C-type lectin" evidence="2">
    <location>
        <begin position="107"/>
        <end position="226"/>
    </location>
</feature>
<evidence type="ECO:0000259" key="2">
    <source>
        <dbReference type="PROSITE" id="PS50041"/>
    </source>
</evidence>
<organism evidence="3 4">
    <name type="scientific">Potamilus streckersoni</name>
    <dbReference type="NCBI Taxonomy" id="2493646"/>
    <lineage>
        <taxon>Eukaryota</taxon>
        <taxon>Metazoa</taxon>
        <taxon>Spiralia</taxon>
        <taxon>Lophotrochozoa</taxon>
        <taxon>Mollusca</taxon>
        <taxon>Bivalvia</taxon>
        <taxon>Autobranchia</taxon>
        <taxon>Heteroconchia</taxon>
        <taxon>Palaeoheterodonta</taxon>
        <taxon>Unionida</taxon>
        <taxon>Unionoidea</taxon>
        <taxon>Unionidae</taxon>
        <taxon>Ambleminae</taxon>
        <taxon>Lampsilini</taxon>
        <taxon>Potamilus</taxon>
    </lineage>
</organism>
<proteinExistence type="predicted"/>
<dbReference type="CDD" id="cd00037">
    <property type="entry name" value="CLECT"/>
    <property type="match status" value="1"/>
</dbReference>
<dbReference type="PANTHER" id="PTHR22801">
    <property type="entry name" value="LITHOSTATHINE"/>
    <property type="match status" value="1"/>
</dbReference>
<evidence type="ECO:0000313" key="4">
    <source>
        <dbReference type="Proteomes" id="UP001195483"/>
    </source>
</evidence>
<dbReference type="Pfam" id="PF00059">
    <property type="entry name" value="Lectin_C"/>
    <property type="match status" value="1"/>
</dbReference>
<feature type="chain" id="PRO_5042151260" description="C-type lectin domain-containing protein" evidence="1">
    <location>
        <begin position="19"/>
        <end position="228"/>
    </location>
</feature>
<dbReference type="AlphaFoldDB" id="A0AAE0SFG8"/>
<gene>
    <name evidence="3" type="ORF">CHS0354_029574</name>
</gene>
<reference evidence="3" key="3">
    <citation type="submission" date="2023-05" db="EMBL/GenBank/DDBJ databases">
        <authorList>
            <person name="Smith C.H."/>
        </authorList>
    </citation>
    <scope>NUCLEOTIDE SEQUENCE</scope>
    <source>
        <strain evidence="3">CHS0354</strain>
        <tissue evidence="3">Mantle</tissue>
    </source>
</reference>
<accession>A0AAE0SFG8</accession>
<dbReference type="SUPFAM" id="SSF56436">
    <property type="entry name" value="C-type lectin-like"/>
    <property type="match status" value="1"/>
</dbReference>